<evidence type="ECO:0000313" key="3">
    <source>
        <dbReference type="Proteomes" id="UP001458880"/>
    </source>
</evidence>
<comment type="caution">
    <text evidence="2">The sequence shown here is derived from an EMBL/GenBank/DDBJ whole genome shotgun (WGS) entry which is preliminary data.</text>
</comment>
<gene>
    <name evidence="2" type="ORF">QE152_g35118</name>
</gene>
<evidence type="ECO:0000313" key="2">
    <source>
        <dbReference type="EMBL" id="KAK9692528.1"/>
    </source>
</evidence>
<sequence length="73" mass="7395">MGKLYGTTLVGKDERNGRINPALEADDDIPSSEVEKLRSSIGSGSTGGGSGGALVGGIGVRNVTHPNDIQTTL</sequence>
<proteinExistence type="predicted"/>
<accession>A0AAW1IRM0</accession>
<feature type="compositionally biased region" description="Gly residues" evidence="1">
    <location>
        <begin position="44"/>
        <end position="59"/>
    </location>
</feature>
<feature type="region of interest" description="Disordered" evidence="1">
    <location>
        <begin position="1"/>
        <end position="73"/>
    </location>
</feature>
<protein>
    <submittedName>
        <fullName evidence="2">Uncharacterized protein</fullName>
    </submittedName>
</protein>
<dbReference type="Proteomes" id="UP001458880">
    <property type="component" value="Unassembled WGS sequence"/>
</dbReference>
<dbReference type="EMBL" id="JASPKY010000578">
    <property type="protein sequence ID" value="KAK9692528.1"/>
    <property type="molecule type" value="Genomic_DNA"/>
</dbReference>
<reference evidence="2 3" key="1">
    <citation type="journal article" date="2024" name="BMC Genomics">
        <title>De novo assembly and annotation of Popillia japonica's genome with initial clues to its potential as an invasive pest.</title>
        <authorList>
            <person name="Cucini C."/>
            <person name="Boschi S."/>
            <person name="Funari R."/>
            <person name="Cardaioli E."/>
            <person name="Iannotti N."/>
            <person name="Marturano G."/>
            <person name="Paoli F."/>
            <person name="Bruttini M."/>
            <person name="Carapelli A."/>
            <person name="Frati F."/>
            <person name="Nardi F."/>
        </authorList>
    </citation>
    <scope>NUCLEOTIDE SEQUENCE [LARGE SCALE GENOMIC DNA]</scope>
    <source>
        <strain evidence="2">DMR45628</strain>
    </source>
</reference>
<organism evidence="2 3">
    <name type="scientific">Popillia japonica</name>
    <name type="common">Japanese beetle</name>
    <dbReference type="NCBI Taxonomy" id="7064"/>
    <lineage>
        <taxon>Eukaryota</taxon>
        <taxon>Metazoa</taxon>
        <taxon>Ecdysozoa</taxon>
        <taxon>Arthropoda</taxon>
        <taxon>Hexapoda</taxon>
        <taxon>Insecta</taxon>
        <taxon>Pterygota</taxon>
        <taxon>Neoptera</taxon>
        <taxon>Endopterygota</taxon>
        <taxon>Coleoptera</taxon>
        <taxon>Polyphaga</taxon>
        <taxon>Scarabaeiformia</taxon>
        <taxon>Scarabaeidae</taxon>
        <taxon>Rutelinae</taxon>
        <taxon>Popillia</taxon>
    </lineage>
</organism>
<name>A0AAW1IRM0_POPJA</name>
<feature type="compositionally biased region" description="Polar residues" evidence="1">
    <location>
        <begin position="64"/>
        <end position="73"/>
    </location>
</feature>
<dbReference type="AlphaFoldDB" id="A0AAW1IRM0"/>
<evidence type="ECO:0000256" key="1">
    <source>
        <dbReference type="SAM" id="MobiDB-lite"/>
    </source>
</evidence>
<keyword evidence="3" id="KW-1185">Reference proteome</keyword>